<dbReference type="AlphaFoldDB" id="A0AAD6YV27"/>
<proteinExistence type="predicted"/>
<protein>
    <recommendedName>
        <fullName evidence="3">BTB domain-containing protein</fullName>
    </recommendedName>
</protein>
<name>A0AAD6YV27_9AGAR</name>
<reference evidence="1" key="1">
    <citation type="submission" date="2023-03" db="EMBL/GenBank/DDBJ databases">
        <title>Massive genome expansion in bonnet fungi (Mycena s.s.) driven by repeated elements and novel gene families across ecological guilds.</title>
        <authorList>
            <consortium name="Lawrence Berkeley National Laboratory"/>
            <person name="Harder C.B."/>
            <person name="Miyauchi S."/>
            <person name="Viragh M."/>
            <person name="Kuo A."/>
            <person name="Thoen E."/>
            <person name="Andreopoulos B."/>
            <person name="Lu D."/>
            <person name="Skrede I."/>
            <person name="Drula E."/>
            <person name="Henrissat B."/>
            <person name="Morin E."/>
            <person name="Kohler A."/>
            <person name="Barry K."/>
            <person name="LaButti K."/>
            <person name="Morin E."/>
            <person name="Salamov A."/>
            <person name="Lipzen A."/>
            <person name="Mereny Z."/>
            <person name="Hegedus B."/>
            <person name="Baldrian P."/>
            <person name="Stursova M."/>
            <person name="Weitz H."/>
            <person name="Taylor A."/>
            <person name="Grigoriev I.V."/>
            <person name="Nagy L.G."/>
            <person name="Martin F."/>
            <person name="Kauserud H."/>
        </authorList>
    </citation>
    <scope>NUCLEOTIDE SEQUENCE</scope>
    <source>
        <strain evidence="1">9144</strain>
    </source>
</reference>
<accession>A0AAD6YV27</accession>
<evidence type="ECO:0000313" key="1">
    <source>
        <dbReference type="EMBL" id="KAJ7230349.1"/>
    </source>
</evidence>
<keyword evidence="2" id="KW-1185">Reference proteome</keyword>
<evidence type="ECO:0008006" key="3">
    <source>
        <dbReference type="Google" id="ProtNLM"/>
    </source>
</evidence>
<comment type="caution">
    <text evidence="1">The sequence shown here is derived from an EMBL/GenBank/DDBJ whole genome shotgun (WGS) entry which is preliminary data.</text>
</comment>
<organism evidence="1 2">
    <name type="scientific">Mycena pura</name>
    <dbReference type="NCBI Taxonomy" id="153505"/>
    <lineage>
        <taxon>Eukaryota</taxon>
        <taxon>Fungi</taxon>
        <taxon>Dikarya</taxon>
        <taxon>Basidiomycota</taxon>
        <taxon>Agaricomycotina</taxon>
        <taxon>Agaricomycetes</taxon>
        <taxon>Agaricomycetidae</taxon>
        <taxon>Agaricales</taxon>
        <taxon>Marasmiineae</taxon>
        <taxon>Mycenaceae</taxon>
        <taxon>Mycena</taxon>
    </lineage>
</organism>
<evidence type="ECO:0000313" key="2">
    <source>
        <dbReference type="Proteomes" id="UP001219525"/>
    </source>
</evidence>
<gene>
    <name evidence="1" type="ORF">GGX14DRAFT_410493</name>
</gene>
<dbReference type="Proteomes" id="UP001219525">
    <property type="component" value="Unassembled WGS sequence"/>
</dbReference>
<sequence>MDVDTKPDKPQRVEALWFEDGNIILQAGTAQYRVYRGTLARESDVFKDMLSFPQPPESELVDGCPLVILPDAEVEVTPFLRALFDPTFFQPFPALTNFKTLYGCLRLGHKYEVDYLRRRALVHLSSNFRTRLVEWDSAFYSANQLNRLPSDTISWPFPKDRSCLICVIQLARETEALWVLPETFYTLSSTRNYIEVGGKLFHCVDHEGILASLSKQDQESVMMGARRQTASTADVLAFLGHPHRIDGCESPQVCSLRRFRVVGEGLKMVHDFPGDPLIIWDESDWNMLDVCDICLGALKRIHAAARQSVWDSLPGMYGLPPWNELEQMREAAIGTDMSF</sequence>
<dbReference type="EMBL" id="JARJCW010000001">
    <property type="protein sequence ID" value="KAJ7230349.1"/>
    <property type="molecule type" value="Genomic_DNA"/>
</dbReference>